<dbReference type="Proteomes" id="UP000262802">
    <property type="component" value="Chromosome"/>
</dbReference>
<dbReference type="AlphaFoldDB" id="A0A3B7R2A6"/>
<accession>A0A3B7R2A6</accession>
<dbReference type="GO" id="GO:0016020">
    <property type="term" value="C:membrane"/>
    <property type="evidence" value="ECO:0007669"/>
    <property type="project" value="UniProtKB-SubCell"/>
</dbReference>
<dbReference type="InterPro" id="IPR000537">
    <property type="entry name" value="UbiA_prenyltransferase"/>
</dbReference>
<feature type="transmembrane region" description="Helical" evidence="5">
    <location>
        <begin position="124"/>
        <end position="143"/>
    </location>
</feature>
<gene>
    <name evidence="6" type="ORF">D3Y59_14945</name>
</gene>
<protein>
    <recommendedName>
        <fullName evidence="8">Prenyltransferase</fullName>
    </recommendedName>
</protein>
<keyword evidence="7" id="KW-1185">Reference proteome</keyword>
<feature type="transmembrane region" description="Helical" evidence="5">
    <location>
        <begin position="191"/>
        <end position="208"/>
    </location>
</feature>
<evidence type="ECO:0008006" key="8">
    <source>
        <dbReference type="Google" id="ProtNLM"/>
    </source>
</evidence>
<evidence type="ECO:0000256" key="5">
    <source>
        <dbReference type="SAM" id="Phobius"/>
    </source>
</evidence>
<feature type="transmembrane region" description="Helical" evidence="5">
    <location>
        <begin position="49"/>
        <end position="72"/>
    </location>
</feature>
<evidence type="ECO:0000313" key="7">
    <source>
        <dbReference type="Proteomes" id="UP000262802"/>
    </source>
</evidence>
<name>A0A3B7R2A6_9BACT</name>
<keyword evidence="4 5" id="KW-0472">Membrane</keyword>
<feature type="transmembrane region" description="Helical" evidence="5">
    <location>
        <begin position="281"/>
        <end position="304"/>
    </location>
</feature>
<feature type="transmembrane region" description="Helical" evidence="5">
    <location>
        <begin position="164"/>
        <end position="185"/>
    </location>
</feature>
<feature type="transmembrane region" description="Helical" evidence="5">
    <location>
        <begin position="20"/>
        <end position="43"/>
    </location>
</feature>
<feature type="transmembrane region" description="Helical" evidence="5">
    <location>
        <begin position="258"/>
        <end position="274"/>
    </location>
</feature>
<evidence type="ECO:0000256" key="1">
    <source>
        <dbReference type="ARBA" id="ARBA00004141"/>
    </source>
</evidence>
<organism evidence="6 7">
    <name type="scientific">Hymenobacter oligotrophus</name>
    <dbReference type="NCBI Taxonomy" id="2319843"/>
    <lineage>
        <taxon>Bacteria</taxon>
        <taxon>Pseudomonadati</taxon>
        <taxon>Bacteroidota</taxon>
        <taxon>Cytophagia</taxon>
        <taxon>Cytophagales</taxon>
        <taxon>Hymenobacteraceae</taxon>
        <taxon>Hymenobacter</taxon>
    </lineage>
</organism>
<dbReference type="EMBL" id="CP032317">
    <property type="protein sequence ID" value="AYA38224.1"/>
    <property type="molecule type" value="Genomic_DNA"/>
</dbReference>
<dbReference type="RefSeq" id="WP_119445774.1">
    <property type="nucleotide sequence ID" value="NZ_CP032317.1"/>
</dbReference>
<dbReference type="Pfam" id="PF01040">
    <property type="entry name" value="UbiA"/>
    <property type="match status" value="1"/>
</dbReference>
<keyword evidence="3 5" id="KW-1133">Transmembrane helix</keyword>
<dbReference type="KEGG" id="hyh:D3Y59_14945"/>
<comment type="subcellular location">
    <subcellularLocation>
        <location evidence="1">Membrane</location>
        <topology evidence="1">Multi-pass membrane protein</topology>
    </subcellularLocation>
</comment>
<dbReference type="GO" id="GO:0016765">
    <property type="term" value="F:transferase activity, transferring alkyl or aryl (other than methyl) groups"/>
    <property type="evidence" value="ECO:0007669"/>
    <property type="project" value="InterPro"/>
</dbReference>
<proteinExistence type="predicted"/>
<dbReference type="OrthoDB" id="1467772at2"/>
<feature type="transmembrane region" description="Helical" evidence="5">
    <location>
        <begin position="99"/>
        <end position="118"/>
    </location>
</feature>
<dbReference type="Gene3D" id="1.20.120.1780">
    <property type="entry name" value="UbiA prenyltransferase"/>
    <property type="match status" value="1"/>
</dbReference>
<keyword evidence="2 5" id="KW-0812">Transmembrane</keyword>
<reference evidence="6 7" key="1">
    <citation type="submission" date="2018-09" db="EMBL/GenBank/DDBJ databases">
        <title>Hymenobacter medium sp. nov., isolated from R2A medium.</title>
        <authorList>
            <person name="Yingchao G."/>
        </authorList>
    </citation>
    <scope>NUCLEOTIDE SEQUENCE [LARGE SCALE GENOMIC DNA]</scope>
    <source>
        <strain evidence="7">sh-6</strain>
    </source>
</reference>
<evidence type="ECO:0000256" key="2">
    <source>
        <dbReference type="ARBA" id="ARBA00022692"/>
    </source>
</evidence>
<evidence type="ECO:0000256" key="4">
    <source>
        <dbReference type="ARBA" id="ARBA00023136"/>
    </source>
</evidence>
<evidence type="ECO:0000313" key="6">
    <source>
        <dbReference type="EMBL" id="AYA38224.1"/>
    </source>
</evidence>
<feature type="transmembrane region" description="Helical" evidence="5">
    <location>
        <begin position="235"/>
        <end position="252"/>
    </location>
</feature>
<sequence>MPPQHAAAPSSSALGYRRPWFWAVTDAVLYGNGLVAAAAAILVMASGRYWQQALPLSVPALVLAATMFVYNLNGARRHNLRLPPHVPARRRWIVQHRPLLLSVVLASAAVVVALYLTSPFIERLTWFLGHLALLSLAYSWPVLPGRDGGRRRGLRDIPGLKTLLIGYVWSAVTVWLPALCLGLSIDTAAVWLLFGRRFFFILAIALVFDLRDVSRDRRAGTATLPVLLGYERGRYVALGCVVASAALVLPGLALAGQMVLAVPTLLTALVVWFANEARSDYYYALLADGLLLVQAGALFVAAAGTAT</sequence>
<evidence type="ECO:0000256" key="3">
    <source>
        <dbReference type="ARBA" id="ARBA00022989"/>
    </source>
</evidence>